<evidence type="ECO:0000256" key="1">
    <source>
        <dbReference type="SAM" id="Phobius"/>
    </source>
</evidence>
<name>A0A1L3JBJ6_9SPHN</name>
<dbReference type="Proteomes" id="UP000242561">
    <property type="component" value="Chromosome"/>
</dbReference>
<evidence type="ECO:0000313" key="2">
    <source>
        <dbReference type="EMBL" id="APG62501.1"/>
    </source>
</evidence>
<feature type="transmembrane region" description="Helical" evidence="1">
    <location>
        <begin position="69"/>
        <end position="89"/>
    </location>
</feature>
<evidence type="ECO:0000313" key="3">
    <source>
        <dbReference type="Proteomes" id="UP000242561"/>
    </source>
</evidence>
<dbReference type="OrthoDB" id="7426550at2"/>
<dbReference type="Pfam" id="PF11351">
    <property type="entry name" value="GTA_holin_3TM"/>
    <property type="match status" value="1"/>
</dbReference>
<gene>
    <name evidence="2" type="ORF">LPB140_06535</name>
</gene>
<dbReference type="EMBL" id="CP018154">
    <property type="protein sequence ID" value="APG62501.1"/>
    <property type="molecule type" value="Genomic_DNA"/>
</dbReference>
<keyword evidence="1" id="KW-0812">Transmembrane</keyword>
<keyword evidence="3" id="KW-1185">Reference proteome</keyword>
<proteinExistence type="predicted"/>
<dbReference type="AlphaFoldDB" id="A0A1L3JBJ6"/>
<reference evidence="2 3" key="1">
    <citation type="submission" date="2016-11" db="EMBL/GenBank/DDBJ databases">
        <title>Sphingorhabdus sp. LPB0140, isolated from marine environment.</title>
        <authorList>
            <person name="Kim E."/>
            <person name="Yi H."/>
        </authorList>
    </citation>
    <scope>NUCLEOTIDE SEQUENCE [LARGE SCALE GENOMIC DNA]</scope>
    <source>
        <strain evidence="2 3">LPB0140</strain>
    </source>
</reference>
<keyword evidence="1" id="KW-1133">Transmembrane helix</keyword>
<sequence length="137" mass="15319">MPIIADLISPLVQIIDKVIPDKTARDKAKLELLKLEANQEMDLIKVQLSAIIEEANSKDPWTSRARPSFLYVIYLIILWSIPMGIIAAFKPESAQHIANGMNIYLNGLPEELYALFATGYLGYTAARQWGKSKGTDK</sequence>
<dbReference type="InterPro" id="IPR021497">
    <property type="entry name" value="GTA_holin_3TM"/>
</dbReference>
<keyword evidence="1" id="KW-0472">Membrane</keyword>
<accession>A0A1L3JBJ6</accession>
<dbReference type="STRING" id="1913578.LPB140_06535"/>
<organism evidence="2 3">
    <name type="scientific">Sphingorhabdus lutea</name>
    <dbReference type="NCBI Taxonomy" id="1913578"/>
    <lineage>
        <taxon>Bacteria</taxon>
        <taxon>Pseudomonadati</taxon>
        <taxon>Pseudomonadota</taxon>
        <taxon>Alphaproteobacteria</taxon>
        <taxon>Sphingomonadales</taxon>
        <taxon>Sphingomonadaceae</taxon>
        <taxon>Sphingorhabdus</taxon>
    </lineage>
</organism>
<dbReference type="KEGG" id="sphl:LPB140_06535"/>
<evidence type="ECO:0008006" key="4">
    <source>
        <dbReference type="Google" id="ProtNLM"/>
    </source>
</evidence>
<dbReference type="RefSeq" id="WP_072559153.1">
    <property type="nucleotide sequence ID" value="NZ_CP018154.1"/>
</dbReference>
<protein>
    <recommendedName>
        <fullName evidence="4">Holin of 3TMs, for gene-transfer release</fullName>
    </recommendedName>
</protein>